<dbReference type="Proteomes" id="UP000294613">
    <property type="component" value="Unassembled WGS sequence"/>
</dbReference>
<dbReference type="InterPro" id="IPR005119">
    <property type="entry name" value="LysR_subst-bd"/>
</dbReference>
<evidence type="ECO:0000259" key="5">
    <source>
        <dbReference type="PROSITE" id="PS50931"/>
    </source>
</evidence>
<name>A0A4R3JHI3_9FIRM</name>
<keyword evidence="4" id="KW-0804">Transcription</keyword>
<dbReference type="EMBL" id="BHEO01000002">
    <property type="protein sequence ID" value="GBU03929.1"/>
    <property type="molecule type" value="Genomic_DNA"/>
</dbReference>
<evidence type="ECO:0000256" key="4">
    <source>
        <dbReference type="ARBA" id="ARBA00023163"/>
    </source>
</evidence>
<reference evidence="7 8" key="2">
    <citation type="submission" date="2019-03" db="EMBL/GenBank/DDBJ databases">
        <title>Genomic Encyclopedia of Type Strains, Phase IV (KMG-IV): sequencing the most valuable type-strain genomes for metagenomic binning, comparative biology and taxonomic classification.</title>
        <authorList>
            <person name="Goeker M."/>
        </authorList>
    </citation>
    <scope>NUCLEOTIDE SEQUENCE [LARGE SCALE GENOMIC DNA]</scope>
    <source>
        <strain evidence="7 8">DSM 103426</strain>
    </source>
</reference>
<organism evidence="7 8">
    <name type="scientific">Faecalimonas umbilicata</name>
    <dbReference type="NCBI Taxonomy" id="1912855"/>
    <lineage>
        <taxon>Bacteria</taxon>
        <taxon>Bacillati</taxon>
        <taxon>Bacillota</taxon>
        <taxon>Clostridia</taxon>
        <taxon>Lachnospirales</taxon>
        <taxon>Lachnospiraceae</taxon>
        <taxon>Faecalimonas</taxon>
    </lineage>
</organism>
<dbReference type="PANTHER" id="PTHR30126:SF39">
    <property type="entry name" value="HTH-TYPE TRANSCRIPTIONAL REGULATOR CYSL"/>
    <property type="match status" value="1"/>
</dbReference>
<dbReference type="FunFam" id="1.10.10.10:FF:000001">
    <property type="entry name" value="LysR family transcriptional regulator"/>
    <property type="match status" value="1"/>
</dbReference>
<dbReference type="PANTHER" id="PTHR30126">
    <property type="entry name" value="HTH-TYPE TRANSCRIPTIONAL REGULATOR"/>
    <property type="match status" value="1"/>
</dbReference>
<dbReference type="PROSITE" id="PS50931">
    <property type="entry name" value="HTH_LYSR"/>
    <property type="match status" value="1"/>
</dbReference>
<evidence type="ECO:0000256" key="1">
    <source>
        <dbReference type="ARBA" id="ARBA00009437"/>
    </source>
</evidence>
<proteinExistence type="inferred from homology"/>
<evidence type="ECO:0000313" key="9">
    <source>
        <dbReference type="Proteomes" id="UP000702954"/>
    </source>
</evidence>
<dbReference type="InterPro" id="IPR036388">
    <property type="entry name" value="WH-like_DNA-bd_sf"/>
</dbReference>
<dbReference type="Gene3D" id="1.10.10.10">
    <property type="entry name" value="Winged helix-like DNA-binding domain superfamily/Winged helix DNA-binding domain"/>
    <property type="match status" value="1"/>
</dbReference>
<evidence type="ECO:0000313" key="7">
    <source>
        <dbReference type="EMBL" id="TCS65442.1"/>
    </source>
</evidence>
<keyword evidence="9" id="KW-1185">Reference proteome</keyword>
<reference evidence="6 9" key="1">
    <citation type="journal article" date="2018" name="Int. J. Syst. Evol. Microbiol.">
        <title>Draft Genome Sequence of Faecalimonas umbilicata JCM 30896T, an Acetate-Producing Bacterium Isolated from Human Feces.</title>
        <authorList>
            <person name="Sakamoto M."/>
            <person name="Ikeyama N."/>
            <person name="Yuki M."/>
            <person name="Ohkuma M."/>
        </authorList>
    </citation>
    <scope>NUCLEOTIDE SEQUENCE [LARGE SCALE GENOMIC DNA]</scope>
    <source>
        <strain evidence="6 9">EGH7</strain>
    </source>
</reference>
<dbReference type="SUPFAM" id="SSF46785">
    <property type="entry name" value="Winged helix' DNA-binding domain"/>
    <property type="match status" value="1"/>
</dbReference>
<dbReference type="Proteomes" id="UP000702954">
    <property type="component" value="Unassembled WGS sequence"/>
</dbReference>
<gene>
    <name evidence="7" type="ORF">EDD74_1238</name>
    <name evidence="6" type="ORF">FAEUMB_04700</name>
</gene>
<protein>
    <submittedName>
        <fullName evidence="7">DNA-binding transcriptional LysR family regulator</fullName>
    </submittedName>
    <submittedName>
        <fullName evidence="6">LysR family transcriptional regulator</fullName>
    </submittedName>
</protein>
<keyword evidence="3 7" id="KW-0238">DNA-binding</keyword>
<dbReference type="RefSeq" id="WP_116441089.1">
    <property type="nucleotide sequence ID" value="NZ_BHEO01000002.1"/>
</dbReference>
<keyword evidence="2" id="KW-0805">Transcription regulation</keyword>
<evidence type="ECO:0000256" key="2">
    <source>
        <dbReference type="ARBA" id="ARBA00023015"/>
    </source>
</evidence>
<dbReference type="AlphaFoldDB" id="A0A4R3JHI3"/>
<dbReference type="Pfam" id="PF03466">
    <property type="entry name" value="LysR_substrate"/>
    <property type="match status" value="1"/>
</dbReference>
<dbReference type="InterPro" id="IPR000847">
    <property type="entry name" value="LysR_HTH_N"/>
</dbReference>
<dbReference type="PRINTS" id="PR00039">
    <property type="entry name" value="HTHLYSR"/>
</dbReference>
<dbReference type="Gene3D" id="3.40.190.290">
    <property type="match status" value="1"/>
</dbReference>
<feature type="domain" description="HTH lysR-type" evidence="5">
    <location>
        <begin position="1"/>
        <end position="58"/>
    </location>
</feature>
<dbReference type="InterPro" id="IPR036390">
    <property type="entry name" value="WH_DNA-bd_sf"/>
</dbReference>
<evidence type="ECO:0000313" key="6">
    <source>
        <dbReference type="EMBL" id="GBU03929.1"/>
    </source>
</evidence>
<dbReference type="SUPFAM" id="SSF53850">
    <property type="entry name" value="Periplasmic binding protein-like II"/>
    <property type="match status" value="1"/>
</dbReference>
<comment type="caution">
    <text evidence="7">The sequence shown here is derived from an EMBL/GenBank/DDBJ whole genome shotgun (WGS) entry which is preliminary data.</text>
</comment>
<dbReference type="GO" id="GO:0003700">
    <property type="term" value="F:DNA-binding transcription factor activity"/>
    <property type="evidence" value="ECO:0007669"/>
    <property type="project" value="InterPro"/>
</dbReference>
<evidence type="ECO:0000313" key="8">
    <source>
        <dbReference type="Proteomes" id="UP000294613"/>
    </source>
</evidence>
<evidence type="ECO:0000256" key="3">
    <source>
        <dbReference type="ARBA" id="ARBA00023125"/>
    </source>
</evidence>
<comment type="similarity">
    <text evidence="1">Belongs to the LysR transcriptional regulatory family.</text>
</comment>
<dbReference type="Pfam" id="PF00126">
    <property type="entry name" value="HTH_1"/>
    <property type="match status" value="1"/>
</dbReference>
<accession>A0A4R3JHI3</accession>
<sequence length="291" mass="32869">MTIRHLKIFTAVADYGGMSKAAKMLHISQPSISQAVSELEKHYGVKLFERLSQKIYLTKEGELMLSFSRHILDSFDHMEAAMNRAVETTSLRIGCSVSVGTCLINDILDQAEKRIPECMISVNVSNSSEIERQILNNEVDLGIVEGILKSKDLVLTPVCKDEMVVVCGREHWLAKERGVTLEMLQGESYISRESGSAERNQIEKMFEDRGVQLRRTFCSTNTEAIKNAVIRGRGIAIFSRRMIEKEAEDRSIVILPLKEISVTRNIHLAIHKNKYLSEEIKVLQEILLSSC</sequence>
<dbReference type="EMBL" id="SLZV01000023">
    <property type="protein sequence ID" value="TCS65442.1"/>
    <property type="molecule type" value="Genomic_DNA"/>
</dbReference>
<dbReference type="GO" id="GO:0000976">
    <property type="term" value="F:transcription cis-regulatory region binding"/>
    <property type="evidence" value="ECO:0007669"/>
    <property type="project" value="TreeGrafter"/>
</dbReference>